<evidence type="ECO:0000259" key="9">
    <source>
        <dbReference type="SMART" id="SM00905"/>
    </source>
</evidence>
<evidence type="ECO:0000256" key="2">
    <source>
        <dbReference type="ARBA" id="ARBA00001353"/>
    </source>
</evidence>
<dbReference type="PANTHER" id="PTHR42844:SF1">
    <property type="entry name" value="DIHYDRONEOPTERIN ALDOLASE 1-RELATED"/>
    <property type="match status" value="1"/>
</dbReference>
<dbReference type="CDD" id="cd00534">
    <property type="entry name" value="DHNA_DHNTPE"/>
    <property type="match status" value="1"/>
</dbReference>
<evidence type="ECO:0000256" key="7">
    <source>
        <dbReference type="ARBA" id="ARBA00023239"/>
    </source>
</evidence>
<keyword evidence="7 8" id="KW-0456">Lyase</keyword>
<dbReference type="InterPro" id="IPR006157">
    <property type="entry name" value="FolB_dom"/>
</dbReference>
<keyword evidence="11" id="KW-1185">Reference proteome</keyword>
<evidence type="ECO:0000256" key="4">
    <source>
        <dbReference type="ARBA" id="ARBA00005708"/>
    </source>
</evidence>
<dbReference type="Gene3D" id="3.30.1130.10">
    <property type="match status" value="1"/>
</dbReference>
<dbReference type="InterPro" id="IPR006156">
    <property type="entry name" value="Dihydroneopterin_aldolase"/>
</dbReference>
<dbReference type="EC" id="4.1.2.25" evidence="8"/>
<dbReference type="FunFam" id="3.30.1130.10:FF:000002">
    <property type="entry name" value="7,8-dihydroneopterin aldolase"/>
    <property type="match status" value="1"/>
</dbReference>
<protein>
    <recommendedName>
        <fullName evidence="8">7,8-dihydroneopterin aldolase</fullName>
        <ecNumber evidence="8">4.1.2.25</ecNumber>
    </recommendedName>
</protein>
<dbReference type="NCBIfam" id="TIGR00525">
    <property type="entry name" value="folB"/>
    <property type="match status" value="1"/>
</dbReference>
<evidence type="ECO:0000313" key="11">
    <source>
        <dbReference type="Proteomes" id="UP000585721"/>
    </source>
</evidence>
<evidence type="ECO:0000256" key="1">
    <source>
        <dbReference type="ARBA" id="ARBA00000693"/>
    </source>
</evidence>
<evidence type="ECO:0000256" key="3">
    <source>
        <dbReference type="ARBA" id="ARBA00005013"/>
    </source>
</evidence>
<dbReference type="GO" id="GO:0046656">
    <property type="term" value="P:folic acid biosynthetic process"/>
    <property type="evidence" value="ECO:0007669"/>
    <property type="project" value="UniProtKB-UniRule"/>
</dbReference>
<comment type="pathway">
    <text evidence="3 8">Cofactor biosynthesis; tetrahydrofolate biosynthesis; 2-amino-4-hydroxy-6-hydroxymethyl-7,8-dihydropteridine diphosphate from 7,8-dihydroneopterin triphosphate: step 3/4.</text>
</comment>
<keyword evidence="5 8" id="KW-0289">Folate biosynthesis</keyword>
<feature type="domain" description="Dihydroneopterin aldolase/epimerase" evidence="9">
    <location>
        <begin position="4"/>
        <end position="114"/>
    </location>
</feature>
<comment type="similarity">
    <text evidence="4 8">Belongs to the DHNA family.</text>
</comment>
<dbReference type="SUPFAM" id="SSF55620">
    <property type="entry name" value="Tetrahydrobiopterin biosynthesis enzymes-like"/>
    <property type="match status" value="1"/>
</dbReference>
<sequence length="116" mass="12969">MDKVFIDHLEVYCTIGVYEWEKQITQKLVLDLEMDFDMQAAGEQDDMSLALDYAAVSKRVTDMISTRPIGLVEAVAEQTAQLLLTEFPVLRVRVRVTKPGAVVNARGVGVEIVREA</sequence>
<dbReference type="RefSeq" id="WP_188026028.1">
    <property type="nucleotide sequence ID" value="NZ_JACHGR010000003.1"/>
</dbReference>
<name>A0A841GBF3_9GAMM</name>
<evidence type="ECO:0000256" key="8">
    <source>
        <dbReference type="RuleBase" id="RU362079"/>
    </source>
</evidence>
<dbReference type="UniPathway" id="UPA00077">
    <property type="reaction ID" value="UER00154"/>
</dbReference>
<dbReference type="GO" id="GO:0016853">
    <property type="term" value="F:isomerase activity"/>
    <property type="evidence" value="ECO:0007669"/>
    <property type="project" value="UniProtKB-KW"/>
</dbReference>
<dbReference type="Proteomes" id="UP000585721">
    <property type="component" value="Unassembled WGS sequence"/>
</dbReference>
<dbReference type="EMBL" id="JACHGR010000003">
    <property type="protein sequence ID" value="MBB6055259.1"/>
    <property type="molecule type" value="Genomic_DNA"/>
</dbReference>
<keyword evidence="6" id="KW-0413">Isomerase</keyword>
<comment type="function">
    <text evidence="8">Catalyzes the conversion of 7,8-dihydroneopterin to 6-hydroxymethyl-7,8-dihydropterin.</text>
</comment>
<dbReference type="GO" id="GO:0005737">
    <property type="term" value="C:cytoplasm"/>
    <property type="evidence" value="ECO:0007669"/>
    <property type="project" value="TreeGrafter"/>
</dbReference>
<comment type="caution">
    <text evidence="10">The sequence shown here is derived from an EMBL/GenBank/DDBJ whole genome shotgun (WGS) entry which is preliminary data.</text>
</comment>
<reference evidence="10 11" key="1">
    <citation type="submission" date="2020-08" db="EMBL/GenBank/DDBJ databases">
        <title>Genomic Encyclopedia of Type Strains, Phase IV (KMG-IV): sequencing the most valuable type-strain genomes for metagenomic binning, comparative biology and taxonomic classification.</title>
        <authorList>
            <person name="Goeker M."/>
        </authorList>
    </citation>
    <scope>NUCLEOTIDE SEQUENCE [LARGE SCALE GENOMIC DNA]</scope>
    <source>
        <strain evidence="10 11">DSM 22975</strain>
    </source>
</reference>
<organism evidence="10 11">
    <name type="scientific">Tolumonas osonensis</name>
    <dbReference type="NCBI Taxonomy" id="675874"/>
    <lineage>
        <taxon>Bacteria</taxon>
        <taxon>Pseudomonadati</taxon>
        <taxon>Pseudomonadota</taxon>
        <taxon>Gammaproteobacteria</taxon>
        <taxon>Aeromonadales</taxon>
        <taxon>Aeromonadaceae</taxon>
        <taxon>Tolumonas</taxon>
    </lineage>
</organism>
<accession>A0A841GBF3</accession>
<evidence type="ECO:0000313" key="10">
    <source>
        <dbReference type="EMBL" id="MBB6055259.1"/>
    </source>
</evidence>
<dbReference type="SMART" id="SM00905">
    <property type="entry name" value="FolB"/>
    <property type="match status" value="1"/>
</dbReference>
<dbReference type="Pfam" id="PF02152">
    <property type="entry name" value="FolB"/>
    <property type="match status" value="1"/>
</dbReference>
<comment type="catalytic activity">
    <reaction evidence="1">
        <text>7,8-dihydroneopterin = 7,8-dihydromonapterin</text>
        <dbReference type="Rhea" id="RHEA:45328"/>
        <dbReference type="ChEBI" id="CHEBI:17001"/>
        <dbReference type="ChEBI" id="CHEBI:71175"/>
        <dbReference type="EC" id="5.1.99.8"/>
    </reaction>
</comment>
<comment type="catalytic activity">
    <reaction evidence="2 8">
        <text>7,8-dihydroneopterin = 6-hydroxymethyl-7,8-dihydropterin + glycolaldehyde</text>
        <dbReference type="Rhea" id="RHEA:10540"/>
        <dbReference type="ChEBI" id="CHEBI:17001"/>
        <dbReference type="ChEBI" id="CHEBI:17071"/>
        <dbReference type="ChEBI" id="CHEBI:44841"/>
        <dbReference type="EC" id="4.1.2.25"/>
    </reaction>
</comment>
<proteinExistence type="inferred from homology"/>
<evidence type="ECO:0000256" key="6">
    <source>
        <dbReference type="ARBA" id="ARBA00023235"/>
    </source>
</evidence>
<dbReference type="GO" id="GO:0004150">
    <property type="term" value="F:dihydroneopterin aldolase activity"/>
    <property type="evidence" value="ECO:0007669"/>
    <property type="project" value="UniProtKB-UniRule"/>
</dbReference>
<dbReference type="GO" id="GO:0046654">
    <property type="term" value="P:tetrahydrofolate biosynthetic process"/>
    <property type="evidence" value="ECO:0007669"/>
    <property type="project" value="UniProtKB-UniRule"/>
</dbReference>
<evidence type="ECO:0000256" key="5">
    <source>
        <dbReference type="ARBA" id="ARBA00022909"/>
    </source>
</evidence>
<dbReference type="AlphaFoldDB" id="A0A841GBF3"/>
<dbReference type="InterPro" id="IPR043133">
    <property type="entry name" value="GTP-CH-I_C/QueF"/>
</dbReference>
<gene>
    <name evidence="10" type="ORF">HNR75_001141</name>
</gene>
<dbReference type="NCBIfam" id="TIGR00526">
    <property type="entry name" value="folB_dom"/>
    <property type="match status" value="1"/>
</dbReference>
<dbReference type="PANTHER" id="PTHR42844">
    <property type="entry name" value="DIHYDRONEOPTERIN ALDOLASE 1-RELATED"/>
    <property type="match status" value="1"/>
</dbReference>